<evidence type="ECO:0000256" key="1">
    <source>
        <dbReference type="SAM" id="MobiDB-lite"/>
    </source>
</evidence>
<dbReference type="EMBL" id="FN654847">
    <property type="protein sequence ID" value="CBY36825.1"/>
    <property type="molecule type" value="Genomic_DNA"/>
</dbReference>
<dbReference type="AlphaFoldDB" id="E4YMW6"/>
<proteinExistence type="predicted"/>
<feature type="region of interest" description="Disordered" evidence="1">
    <location>
        <begin position="139"/>
        <end position="182"/>
    </location>
</feature>
<feature type="compositionally biased region" description="Basic residues" evidence="1">
    <location>
        <begin position="146"/>
        <end position="180"/>
    </location>
</feature>
<accession>E4YMW6</accession>
<organism evidence="2">
    <name type="scientific">Oikopleura dioica</name>
    <name type="common">Tunicate</name>
    <dbReference type="NCBI Taxonomy" id="34765"/>
    <lineage>
        <taxon>Eukaryota</taxon>
        <taxon>Metazoa</taxon>
        <taxon>Chordata</taxon>
        <taxon>Tunicata</taxon>
        <taxon>Appendicularia</taxon>
        <taxon>Copelata</taxon>
        <taxon>Oikopleuridae</taxon>
        <taxon>Oikopleura</taxon>
    </lineage>
</organism>
<gene>
    <name evidence="2" type="ORF">GSOID_T00029865001</name>
</gene>
<dbReference type="Proteomes" id="UP000011014">
    <property type="component" value="Unassembled WGS sequence"/>
</dbReference>
<reference evidence="2" key="1">
    <citation type="journal article" date="2010" name="Science">
        <title>Plasticity of animal genome architecture unmasked by rapid evolution of a pelagic tunicate.</title>
        <authorList>
            <person name="Denoeud F."/>
            <person name="Henriet S."/>
            <person name="Mungpakdee S."/>
            <person name="Aury J.M."/>
            <person name="Da Silva C."/>
            <person name="Brinkmann H."/>
            <person name="Mikhaleva J."/>
            <person name="Olsen L.C."/>
            <person name="Jubin C."/>
            <person name="Canestro C."/>
            <person name="Bouquet J.M."/>
            <person name="Danks G."/>
            <person name="Poulain J."/>
            <person name="Campsteijn C."/>
            <person name="Adamski M."/>
            <person name="Cross I."/>
            <person name="Yadetie F."/>
            <person name="Muffato M."/>
            <person name="Louis A."/>
            <person name="Butcher S."/>
            <person name="Tsagkogeorga G."/>
            <person name="Konrad A."/>
            <person name="Singh S."/>
            <person name="Jensen M.F."/>
            <person name="Cong E.H."/>
            <person name="Eikeseth-Otteraa H."/>
            <person name="Noel B."/>
            <person name="Anthouard V."/>
            <person name="Porcel B.M."/>
            <person name="Kachouri-Lafond R."/>
            <person name="Nishino A."/>
            <person name="Ugolini M."/>
            <person name="Chourrout P."/>
            <person name="Nishida H."/>
            <person name="Aasland R."/>
            <person name="Huzurbazar S."/>
            <person name="Westhof E."/>
            <person name="Delsuc F."/>
            <person name="Lehrach H."/>
            <person name="Reinhardt R."/>
            <person name="Weissenbach J."/>
            <person name="Roy S.W."/>
            <person name="Artiguenave F."/>
            <person name="Postlethwait J.H."/>
            <person name="Manak J.R."/>
            <person name="Thompson E.M."/>
            <person name="Jaillon O."/>
            <person name="Du Pasquier L."/>
            <person name="Boudinot P."/>
            <person name="Liberles D.A."/>
            <person name="Volff J.N."/>
            <person name="Philippe H."/>
            <person name="Lenhard B."/>
            <person name="Roest Crollius H."/>
            <person name="Wincker P."/>
            <person name="Chourrout D."/>
        </authorList>
    </citation>
    <scope>NUCLEOTIDE SEQUENCE [LARGE SCALE GENOMIC DNA]</scope>
</reference>
<sequence>MQVGDSRAPQATTVQAELQRDDCLMIFDLSSSCAFSLCSWRRITTGVFVTCSRNAVKTKFEKSKFLVYQKPRHKKKYIQQKMKLLNLAFLTTFHFTNSLPVATELSLEDQNAFSRIPEISKFEAADDHADDDVSLVDRSRRSLRSERKHRRSKKDRRRKDKDRRNRRRKRNKEKKNKKDRRFNSSLGFHKLKNFSFQTAPTHDRIRKHLSDPFEPSPSVITSHYRRPQVPCFRGLDRLSMSGFGCGLNLS</sequence>
<name>E4YMW6_OIKDI</name>
<protein>
    <submittedName>
        <fullName evidence="2">Uncharacterized protein</fullName>
    </submittedName>
</protein>
<evidence type="ECO:0000313" key="2">
    <source>
        <dbReference type="EMBL" id="CBY36825.1"/>
    </source>
</evidence>